<dbReference type="OrthoDB" id="660555at2759"/>
<dbReference type="InterPro" id="IPR035899">
    <property type="entry name" value="DBL_dom_sf"/>
</dbReference>
<proteinExistence type="predicted"/>
<dbReference type="Pfam" id="PF00621">
    <property type="entry name" value="RhoGEF"/>
    <property type="match status" value="1"/>
</dbReference>
<accession>A0A1B9HYW9</accession>
<dbReference type="InterPro" id="IPR051092">
    <property type="entry name" value="FYVE_RhoGEF_PH"/>
</dbReference>
<feature type="coiled-coil region" evidence="1">
    <location>
        <begin position="1273"/>
        <end position="1307"/>
    </location>
</feature>
<feature type="region of interest" description="Disordered" evidence="2">
    <location>
        <begin position="86"/>
        <end position="124"/>
    </location>
</feature>
<gene>
    <name evidence="4" type="ORF">I206_05251</name>
</gene>
<dbReference type="STRING" id="1296096.A0A1B9HYW9"/>
<feature type="domain" description="DH" evidence="3">
    <location>
        <begin position="131"/>
        <end position="319"/>
    </location>
</feature>
<evidence type="ECO:0000259" key="3">
    <source>
        <dbReference type="PROSITE" id="PS50010"/>
    </source>
</evidence>
<feature type="compositionally biased region" description="Polar residues" evidence="2">
    <location>
        <begin position="1"/>
        <end position="12"/>
    </location>
</feature>
<feature type="region of interest" description="Disordered" evidence="2">
    <location>
        <begin position="1"/>
        <end position="48"/>
    </location>
</feature>
<reference evidence="4" key="1">
    <citation type="submission" date="2013-07" db="EMBL/GenBank/DDBJ databases">
        <title>The Genome Sequence of Cryptococcus pinus CBS10737.</title>
        <authorList>
            <consortium name="The Broad Institute Genome Sequencing Platform"/>
            <person name="Cuomo C."/>
            <person name="Litvintseva A."/>
            <person name="Chen Y."/>
            <person name="Heitman J."/>
            <person name="Sun S."/>
            <person name="Springer D."/>
            <person name="Dromer F."/>
            <person name="Young S.K."/>
            <person name="Zeng Q."/>
            <person name="Gargeya S."/>
            <person name="Fitzgerald M."/>
            <person name="Abouelleil A."/>
            <person name="Alvarado L."/>
            <person name="Berlin A.M."/>
            <person name="Chapman S.B."/>
            <person name="Dewar J."/>
            <person name="Goldberg J."/>
            <person name="Griggs A."/>
            <person name="Gujja S."/>
            <person name="Hansen M."/>
            <person name="Howarth C."/>
            <person name="Imamovic A."/>
            <person name="Larimer J."/>
            <person name="McCowan C."/>
            <person name="Murphy C."/>
            <person name="Pearson M."/>
            <person name="Priest M."/>
            <person name="Roberts A."/>
            <person name="Saif S."/>
            <person name="Shea T."/>
            <person name="Sykes S."/>
            <person name="Wortman J."/>
            <person name="Nusbaum C."/>
            <person name="Birren B."/>
        </authorList>
    </citation>
    <scope>NUCLEOTIDE SEQUENCE [LARGE SCALE GENOMIC DNA]</scope>
    <source>
        <strain evidence="4">CBS 10737</strain>
    </source>
</reference>
<evidence type="ECO:0000256" key="1">
    <source>
        <dbReference type="SAM" id="Coils"/>
    </source>
</evidence>
<feature type="compositionally biased region" description="Polar residues" evidence="2">
    <location>
        <begin position="898"/>
        <end position="911"/>
    </location>
</feature>
<feature type="compositionally biased region" description="Polar residues" evidence="2">
    <location>
        <begin position="87"/>
        <end position="96"/>
    </location>
</feature>
<dbReference type="GO" id="GO:0005737">
    <property type="term" value="C:cytoplasm"/>
    <property type="evidence" value="ECO:0007669"/>
    <property type="project" value="TreeGrafter"/>
</dbReference>
<feature type="compositionally biased region" description="Low complexity" evidence="2">
    <location>
        <begin position="367"/>
        <end position="400"/>
    </location>
</feature>
<feature type="coiled-coil region" evidence="1">
    <location>
        <begin position="1088"/>
        <end position="1115"/>
    </location>
</feature>
<feature type="compositionally biased region" description="Low complexity" evidence="2">
    <location>
        <begin position="721"/>
        <end position="731"/>
    </location>
</feature>
<feature type="compositionally biased region" description="Polar residues" evidence="2">
    <location>
        <begin position="1038"/>
        <end position="1062"/>
    </location>
</feature>
<feature type="region of interest" description="Disordered" evidence="2">
    <location>
        <begin position="364"/>
        <end position="404"/>
    </location>
</feature>
<dbReference type="GO" id="GO:0005085">
    <property type="term" value="F:guanyl-nucleotide exchange factor activity"/>
    <property type="evidence" value="ECO:0007669"/>
    <property type="project" value="InterPro"/>
</dbReference>
<dbReference type="PANTHER" id="PTHR12673">
    <property type="entry name" value="FACIOGENITAL DYSPLASIA PROTEIN"/>
    <property type="match status" value="1"/>
</dbReference>
<feature type="compositionally biased region" description="Polar residues" evidence="2">
    <location>
        <begin position="924"/>
        <end position="938"/>
    </location>
</feature>
<evidence type="ECO:0000256" key="2">
    <source>
        <dbReference type="SAM" id="MobiDB-lite"/>
    </source>
</evidence>
<sequence>MPSTVISSSLKQQHVVRHRSAEPVPPPLPSKPIDLNSSTMSTDKESGQKLTRRAFICDVVLEKQGEESANLLASLGKPLKPLGFVPTPSSVTNGRPTTPARLSAPSNGDEDYSDGPSPGWSGARKNEMANRLQNLIEELVKTERSYLSRIHALKTSYADRLRLFSRDPNQQLIPPYEAKAMFANIEAIVPASAAFLADLEAMWERGQAEDHIGDVCLRHFKTLRTFDPYRTYLSKQEESQRLFQDSLKRFQGFAIFIESTKYQTTGIGNIGLRELLMEPVQRIPRYTLLWHTMVKSMSPLSDQRTQLLEAIEIASGIARCEPDPRTVRATVMYNLERNIEDFPAKLFSNNRDYVDSLDVEDLPAEYPSASSPPSRPLSSLGSRPLSMSSNSNPSMASFGSLASQSPPTLHAAATPLHCTLFLFNDKLMIVKRQSSSISGRRITGTDDIQKLARGSGALEKTAVKKDKLSFRGEVDILDVIASDVGNGEFHIFFERPPMDQTGRWSARPFRSYTVVHPPYSVALDPVATRRDKIRFIHNLWSAQASARAKLNSTRMCGPARVLMSESDISLASAGDAMGRARCYWSIWNRSEWMAHRKAKVVIHIDEEGTAPDITLGDSDPLLCIRLQPMSGGLCRFSYTTADAANEERMVIDSSEVVERVVTTIHKYGIFKFRTGTTSCPTTPSATSHRLRPSMLNLDAISRNLFGAGSVSGKSDIFGTKGSRSTGSRSSTMDLMDDTSRKRLSHRSTSPFDGLIKSSRELIAGAPYRETIGQSEVDLNARLDLARNNSKSVASRDAIQDLRCDELEDNSDRRSLDDVEVSLRAISELLDLVITLTKIVRSETPPPTTAPLRIIRKTPSPVRILSPTIDNTPRALIPLNANQDSQSLVPVIATDDTFFNSPCQSSSPTPQIVSPRPAGPRSPIPGSTLSPSSRPTSHLPTIGSAHTRLRIVSGGGRRISVGRETVPLKGSEEGEASHGQSTTTGIVAAKRQHSADNLTPRKRSPTRSPITSRDVSNSSRVSATNASGSRRSSGKYATRRSSGPLTTPRTVSASHNSVTSLRSSVGMEDIQMKDCQDIETALDLTSKKIHDAQGSNKRLKSEVAGLRKQINKEGKTKDLVQRLDRNTSLPRSPQRRNINRIVDHENYEHVATRHAVSGRQDIDAIVMDECARGITSIVDRVDDHLRQADVANTQAIILAKQLIEEKQQQLQQIRTLQGQALRSREHQDLLQRQLGDTQIELDVIYEAFNTELDGMFNDAQLPETEAFAALKSDLQTTKASRNMLELENKKLKLELEEANMKRDQWARMLRSQGYNI</sequence>
<keyword evidence="1" id="KW-0175">Coiled coil</keyword>
<organism evidence="4">
    <name type="scientific">Kwoniella pini CBS 10737</name>
    <dbReference type="NCBI Taxonomy" id="1296096"/>
    <lineage>
        <taxon>Eukaryota</taxon>
        <taxon>Fungi</taxon>
        <taxon>Dikarya</taxon>
        <taxon>Basidiomycota</taxon>
        <taxon>Agaricomycotina</taxon>
        <taxon>Tremellomycetes</taxon>
        <taxon>Tremellales</taxon>
        <taxon>Cryptococcaceae</taxon>
        <taxon>Kwoniella</taxon>
    </lineage>
</organism>
<dbReference type="SUPFAM" id="SSF48065">
    <property type="entry name" value="DBL homology domain (DH-domain)"/>
    <property type="match status" value="1"/>
</dbReference>
<dbReference type="SMART" id="SM00325">
    <property type="entry name" value="RhoGEF"/>
    <property type="match status" value="1"/>
</dbReference>
<reference evidence="4" key="2">
    <citation type="submission" date="2016-07" db="EMBL/GenBank/DDBJ databases">
        <title>Evolution of pathogenesis and genome organization in the Tremellales.</title>
        <authorList>
            <person name="Cuomo C."/>
            <person name="Litvintseva A."/>
            <person name="Heitman J."/>
            <person name="Chen Y."/>
            <person name="Sun S."/>
            <person name="Springer D."/>
            <person name="Dromer F."/>
            <person name="Young S."/>
            <person name="Zeng Q."/>
            <person name="Chapman S."/>
            <person name="Gujja S."/>
            <person name="Saif S."/>
            <person name="Birren B."/>
        </authorList>
    </citation>
    <scope>NUCLEOTIDE SEQUENCE</scope>
    <source>
        <strain evidence="4">CBS 10737</strain>
    </source>
</reference>
<dbReference type="PANTHER" id="PTHR12673:SF270">
    <property type="entry name" value="FYVE-TYPE DOMAIN-CONTAINING PROTEIN"/>
    <property type="match status" value="1"/>
</dbReference>
<dbReference type="EMBL" id="KI894013">
    <property type="protein sequence ID" value="OCF48472.1"/>
    <property type="molecule type" value="Genomic_DNA"/>
</dbReference>
<dbReference type="InterPro" id="IPR000219">
    <property type="entry name" value="DH_dom"/>
</dbReference>
<dbReference type="PROSITE" id="PS50010">
    <property type="entry name" value="DH_2"/>
    <property type="match status" value="1"/>
</dbReference>
<dbReference type="Gene3D" id="1.20.900.10">
    <property type="entry name" value="Dbl homology (DH) domain"/>
    <property type="match status" value="1"/>
</dbReference>
<evidence type="ECO:0000313" key="4">
    <source>
        <dbReference type="EMBL" id="OCF48472.1"/>
    </source>
</evidence>
<feature type="region of interest" description="Disordered" evidence="2">
    <location>
        <begin position="716"/>
        <end position="749"/>
    </location>
</feature>
<feature type="region of interest" description="Disordered" evidence="2">
    <location>
        <begin position="898"/>
        <end position="1064"/>
    </location>
</feature>
<protein>
    <recommendedName>
        <fullName evidence="3">DH domain-containing protein</fullName>
    </recommendedName>
</protein>
<feature type="compositionally biased region" description="Polar residues" evidence="2">
    <location>
        <begin position="1005"/>
        <end position="1030"/>
    </location>
</feature>
<name>A0A1B9HYW9_9TREE</name>